<dbReference type="GO" id="GO:0004222">
    <property type="term" value="F:metalloendopeptidase activity"/>
    <property type="evidence" value="ECO:0007669"/>
    <property type="project" value="TreeGrafter"/>
</dbReference>
<dbReference type="PANTHER" id="PTHR21666">
    <property type="entry name" value="PEPTIDASE-RELATED"/>
    <property type="match status" value="1"/>
</dbReference>
<sequence>MVAPIDGPISLSSTYGPRNDPLGRGSAYSFHLGQDIPAARNTPIRAAAAGTVIHAGAGIDGRSSNLIIIQHNINGQTFYTWYVHMYDDGVYVTPGQQVAAGDVIGGVGSNGNSTGPHLHFEVHDAANNTMDPLPWLQQHGAV</sequence>
<keyword evidence="3" id="KW-1185">Reference proteome</keyword>
<accession>A0A7J5UIY2</accession>
<dbReference type="AlphaFoldDB" id="A0A7J5UIY2"/>
<dbReference type="OrthoDB" id="1099523at2"/>
<dbReference type="EMBL" id="WHJE01000208">
    <property type="protein sequence ID" value="KAE8762266.1"/>
    <property type="molecule type" value="Genomic_DNA"/>
</dbReference>
<dbReference type="CDD" id="cd12797">
    <property type="entry name" value="M23_peptidase"/>
    <property type="match status" value="1"/>
</dbReference>
<gene>
    <name evidence="2" type="ORF">GB883_20255</name>
</gene>
<dbReference type="Pfam" id="PF01551">
    <property type="entry name" value="Peptidase_M23"/>
    <property type="match status" value="1"/>
</dbReference>
<dbReference type="SUPFAM" id="SSF51261">
    <property type="entry name" value="Duplicated hybrid motif"/>
    <property type="match status" value="1"/>
</dbReference>
<evidence type="ECO:0000313" key="2">
    <source>
        <dbReference type="EMBL" id="KAE8762266.1"/>
    </source>
</evidence>
<comment type="caution">
    <text evidence="2">The sequence shown here is derived from an EMBL/GenBank/DDBJ whole genome shotgun (WGS) entry which is preliminary data.</text>
</comment>
<evidence type="ECO:0000259" key="1">
    <source>
        <dbReference type="Pfam" id="PF01551"/>
    </source>
</evidence>
<dbReference type="PANTHER" id="PTHR21666:SF270">
    <property type="entry name" value="MUREIN HYDROLASE ACTIVATOR ENVC"/>
    <property type="match status" value="1"/>
</dbReference>
<evidence type="ECO:0000313" key="3">
    <source>
        <dbReference type="Proteomes" id="UP000451860"/>
    </source>
</evidence>
<name>A0A7J5UIY2_9MICO</name>
<dbReference type="Proteomes" id="UP000451860">
    <property type="component" value="Unassembled WGS sequence"/>
</dbReference>
<feature type="domain" description="M23ase beta-sheet core" evidence="1">
    <location>
        <begin position="30"/>
        <end position="131"/>
    </location>
</feature>
<dbReference type="Gene3D" id="2.70.70.10">
    <property type="entry name" value="Glucose Permease (Domain IIA)"/>
    <property type="match status" value="1"/>
</dbReference>
<dbReference type="InterPro" id="IPR016047">
    <property type="entry name" value="M23ase_b-sheet_dom"/>
</dbReference>
<dbReference type="InterPro" id="IPR050570">
    <property type="entry name" value="Cell_wall_metabolism_enzyme"/>
</dbReference>
<reference evidence="2 3" key="1">
    <citation type="submission" date="2019-10" db="EMBL/GenBank/DDBJ databases">
        <title>Georgenia wutianyii sp. nov. and Georgenia yuyongxinii sp. nov. isolated from plateau pika (Ochotona curzoniae) in the Qinghai-Tibet plateau of China.</title>
        <authorList>
            <person name="Tian Z."/>
        </authorList>
    </citation>
    <scope>NUCLEOTIDE SEQUENCE [LARGE SCALE GENOMIC DNA]</scope>
    <source>
        <strain evidence="2 3">DSM 21501</strain>
    </source>
</reference>
<protein>
    <submittedName>
        <fullName evidence="2">Peptidoglycan DD-metalloendopeptidase family protein</fullName>
    </submittedName>
</protein>
<dbReference type="InterPro" id="IPR011055">
    <property type="entry name" value="Dup_hybrid_motif"/>
</dbReference>
<proteinExistence type="predicted"/>
<organism evidence="2 3">
    <name type="scientific">Georgenia thermotolerans</name>
    <dbReference type="NCBI Taxonomy" id="527326"/>
    <lineage>
        <taxon>Bacteria</taxon>
        <taxon>Bacillati</taxon>
        <taxon>Actinomycetota</taxon>
        <taxon>Actinomycetes</taxon>
        <taxon>Micrococcales</taxon>
        <taxon>Bogoriellaceae</taxon>
        <taxon>Georgenia</taxon>
    </lineage>
</organism>